<organism evidence="1 2">
    <name type="scientific">Pseudomonas syringae pv. antirrhini</name>
    <dbReference type="NCBI Taxonomy" id="251702"/>
    <lineage>
        <taxon>Bacteria</taxon>
        <taxon>Pseudomonadati</taxon>
        <taxon>Pseudomonadota</taxon>
        <taxon>Gammaproteobacteria</taxon>
        <taxon>Pseudomonadales</taxon>
        <taxon>Pseudomonadaceae</taxon>
        <taxon>Pseudomonas</taxon>
    </lineage>
</organism>
<comment type="caution">
    <text evidence="1">The sequence shown here is derived from an EMBL/GenBank/DDBJ whole genome shotgun (WGS) entry which is preliminary data.</text>
</comment>
<dbReference type="EMBL" id="LJPT01000130">
    <property type="protein sequence ID" value="KPW46244.1"/>
    <property type="molecule type" value="Genomic_DNA"/>
</dbReference>
<sequence>MREHTSALFIILEHVQTGACRGKQHGIAVLSQLGAALGSCLYRVDTNQRHGITQRLCNQLGIATQQHRSAAVFSHGGTQAAEVGTFAIATGDQHQLADDIRAQAFDSGQCSTHVGGLGIVVVVHAIALAQPLAAVLKAGELTQAGKHGVERQAHGMPQRQGCQCVSLIVCAANFQLAHRHQVLELECQEFFAVLFTQTKAVEVRLVEAESPARQAFADQRTGQRVLPIDHHLPRATENTVLGEVIGRQTGITVHMVFADVQYGRHFGIELISGFELKTGQLHHVQLDIIAEQVQRRGAQIAAHSNTLAGSCGHLADQRGHGAFRVGTGNRNHRCLGVTGKQFDVAGQLDAACMRLLQGRCGQGQTRADIKLVGTAEEVHVQFATPHFHLRIVTTQSRQLRRIFPRVGHSKGHAPVRQEANQGHATLAKPHNNAEAVGNDQGHSFYLSFNVARPMSTRITVMIQKRTITRGSGQPLSSKWW</sequence>
<dbReference type="Proteomes" id="UP000050425">
    <property type="component" value="Unassembled WGS sequence"/>
</dbReference>
<dbReference type="AlphaFoldDB" id="A0A0P9NQG6"/>
<gene>
    <name evidence="1" type="ORF">ALO88_05612</name>
</gene>
<accession>A0A0P9NQG6</accession>
<evidence type="ECO:0000313" key="2">
    <source>
        <dbReference type="Proteomes" id="UP000050425"/>
    </source>
</evidence>
<evidence type="ECO:0000313" key="1">
    <source>
        <dbReference type="EMBL" id="KPW46244.1"/>
    </source>
</evidence>
<proteinExistence type="predicted"/>
<protein>
    <submittedName>
        <fullName evidence="1">Uncharacterized protein</fullName>
    </submittedName>
</protein>
<name>A0A0P9NQG6_9PSED</name>
<reference evidence="1 2" key="1">
    <citation type="submission" date="2015-09" db="EMBL/GenBank/DDBJ databases">
        <title>Genome announcement of multiple Pseudomonas syringae strains.</title>
        <authorList>
            <person name="Thakur S."/>
            <person name="Wang P.W."/>
            <person name="Gong Y."/>
            <person name="Weir B.S."/>
            <person name="Guttman D.S."/>
        </authorList>
    </citation>
    <scope>NUCLEOTIDE SEQUENCE [LARGE SCALE GENOMIC DNA]</scope>
    <source>
        <strain evidence="1 2">ICMP4303</strain>
    </source>
</reference>